<feature type="compositionally biased region" description="Polar residues" evidence="1">
    <location>
        <begin position="1"/>
        <end position="10"/>
    </location>
</feature>
<feature type="compositionally biased region" description="Pro residues" evidence="1">
    <location>
        <begin position="471"/>
        <end position="480"/>
    </location>
</feature>
<organism evidence="2 3">
    <name type="scientific">Schizopora paradoxa</name>
    <dbReference type="NCBI Taxonomy" id="27342"/>
    <lineage>
        <taxon>Eukaryota</taxon>
        <taxon>Fungi</taxon>
        <taxon>Dikarya</taxon>
        <taxon>Basidiomycota</taxon>
        <taxon>Agaricomycotina</taxon>
        <taxon>Agaricomycetes</taxon>
        <taxon>Hymenochaetales</taxon>
        <taxon>Schizoporaceae</taxon>
        <taxon>Schizopora</taxon>
    </lineage>
</organism>
<protein>
    <submittedName>
        <fullName evidence="2">Uncharacterized protein</fullName>
    </submittedName>
</protein>
<dbReference type="OrthoDB" id="3258408at2759"/>
<feature type="region of interest" description="Disordered" evidence="1">
    <location>
        <begin position="381"/>
        <end position="402"/>
    </location>
</feature>
<dbReference type="EMBL" id="KQ085882">
    <property type="protein sequence ID" value="KLO20696.1"/>
    <property type="molecule type" value="Genomic_DNA"/>
</dbReference>
<dbReference type="InParanoid" id="A0A0H2SU91"/>
<feature type="compositionally biased region" description="Low complexity" evidence="1">
    <location>
        <begin position="45"/>
        <end position="58"/>
    </location>
</feature>
<keyword evidence="3" id="KW-1185">Reference proteome</keyword>
<sequence>MSNYNFTDVHNGQAAASSSSTSGRGIVQIEEHNQYTQDHSQRLPSEYASAASEFDSSSGGEGSNNVNFMAQRPSFQVELPFSERFADRAPYGSGDFDDGYTLEFDSIDHFMDWRTKVEEEDTVEFVKGDSHGSKADPPRFKEHVKLVCARHNRSGRKTYVKKYPERQRKVPSRKLGGEGCPAFISYKTYHNTARVRAMYHSQHSHEIGLANLQFTRRGRKAAEEERKRQNARGSYRSNPLLNGTAGGAAVTRLMSASASSSHLRASSAQSDDVNITIDSGDTYPGDGSSDLLGAFGDVGMTGSQHNSSYLRLDPLPQLPVPFSPTHHSPLHLQESSYQATHTQRYPTTQVIPGAPLHHNSSSTNAATFGNLSLTTNNLHAVETQPPSAGPHTPAHSAIVSPFGGPVSPSEIYATPDQLLTPYHQAQSFGAFDGTQATQALALLAAQASPHSSNSLSSGSSRAQSHPHSSPHAPPYSPLHPQPSTSQTQLNLDVLGQAQPAPSHDVPPHSAVDQQQQQQTNSASRIDTLIQEAQSLREMAQIQAFKFSEQRLDRLDQAIKDLWSELAVYQGNNQAQAQAYATSYDAHTPIHTLTHDHTHEQDVFSVSSGSGYNQFLPQVDYAQAAAAAQGMHLHAASAAVTATGLALDASAHGLQ</sequence>
<accession>A0A0H2SU91</accession>
<evidence type="ECO:0000256" key="1">
    <source>
        <dbReference type="SAM" id="MobiDB-lite"/>
    </source>
</evidence>
<gene>
    <name evidence="2" type="ORF">SCHPADRAFT_17190</name>
</gene>
<reference evidence="2 3" key="1">
    <citation type="submission" date="2015-04" db="EMBL/GenBank/DDBJ databases">
        <title>Complete genome sequence of Schizopora paradoxa KUC8140, a cosmopolitan wood degrader in East Asia.</title>
        <authorList>
            <consortium name="DOE Joint Genome Institute"/>
            <person name="Min B."/>
            <person name="Park H."/>
            <person name="Jang Y."/>
            <person name="Kim J.-J."/>
            <person name="Kim K.H."/>
            <person name="Pangilinan J."/>
            <person name="Lipzen A."/>
            <person name="Riley R."/>
            <person name="Grigoriev I.V."/>
            <person name="Spatafora J.W."/>
            <person name="Choi I.-G."/>
        </authorList>
    </citation>
    <scope>NUCLEOTIDE SEQUENCE [LARGE SCALE GENOMIC DNA]</scope>
    <source>
        <strain evidence="2 3">KUC8140</strain>
    </source>
</reference>
<feature type="region of interest" description="Disordered" evidence="1">
    <location>
        <begin position="449"/>
        <end position="522"/>
    </location>
</feature>
<evidence type="ECO:0000313" key="2">
    <source>
        <dbReference type="EMBL" id="KLO20696.1"/>
    </source>
</evidence>
<dbReference type="STRING" id="27342.A0A0H2SU91"/>
<dbReference type="AlphaFoldDB" id="A0A0H2SU91"/>
<feature type="region of interest" description="Disordered" evidence="1">
    <location>
        <begin position="1"/>
        <end position="67"/>
    </location>
</feature>
<evidence type="ECO:0000313" key="3">
    <source>
        <dbReference type="Proteomes" id="UP000053477"/>
    </source>
</evidence>
<proteinExistence type="predicted"/>
<dbReference type="Proteomes" id="UP000053477">
    <property type="component" value="Unassembled WGS sequence"/>
</dbReference>
<name>A0A0H2SU91_9AGAM</name>
<feature type="region of interest" description="Disordered" evidence="1">
    <location>
        <begin position="218"/>
        <end position="243"/>
    </location>
</feature>
<feature type="compositionally biased region" description="Low complexity" evidence="1">
    <location>
        <begin position="449"/>
        <end position="470"/>
    </location>
</feature>